<feature type="domain" description="Disintegrin" evidence="11">
    <location>
        <begin position="457"/>
        <end position="543"/>
    </location>
</feature>
<dbReference type="Pfam" id="PF00200">
    <property type="entry name" value="Disintegrin"/>
    <property type="match status" value="1"/>
</dbReference>
<feature type="compositionally biased region" description="Low complexity" evidence="9">
    <location>
        <begin position="1064"/>
        <end position="1078"/>
    </location>
</feature>
<feature type="transmembrane region" description="Helical" evidence="10">
    <location>
        <begin position="842"/>
        <end position="866"/>
    </location>
</feature>
<evidence type="ECO:0000256" key="6">
    <source>
        <dbReference type="ARBA" id="ARBA00023157"/>
    </source>
</evidence>
<dbReference type="SMART" id="SM00050">
    <property type="entry name" value="DISIN"/>
    <property type="match status" value="1"/>
</dbReference>
<dbReference type="FunFam" id="3.40.390.10:FF:000002">
    <property type="entry name" value="Disintegrin and metalloproteinase domain-containing protein 22"/>
    <property type="match status" value="1"/>
</dbReference>
<dbReference type="InterPro" id="IPR024079">
    <property type="entry name" value="MetalloPept_cat_dom_sf"/>
</dbReference>
<keyword evidence="6 7" id="KW-1015">Disulfide bond</keyword>
<dbReference type="InterPro" id="IPR001590">
    <property type="entry name" value="Peptidase_M12B"/>
</dbReference>
<evidence type="ECO:0000256" key="7">
    <source>
        <dbReference type="PROSITE-ProRule" id="PRU00068"/>
    </source>
</evidence>
<evidence type="ECO:0000313" key="14">
    <source>
        <dbReference type="RefSeq" id="XP_019626209.1"/>
    </source>
</evidence>
<dbReference type="PRINTS" id="PR01217">
    <property type="entry name" value="PRICHEXTENSN"/>
</dbReference>
<feature type="region of interest" description="Disordered" evidence="9">
    <location>
        <begin position="902"/>
        <end position="1141"/>
    </location>
</feature>
<dbReference type="PROSITE" id="PS50215">
    <property type="entry name" value="ADAM_MEPRO"/>
    <property type="match status" value="1"/>
</dbReference>
<comment type="caution">
    <text evidence="8">Lacks conserved residue(s) required for the propagation of feature annotation.</text>
</comment>
<evidence type="ECO:0000256" key="5">
    <source>
        <dbReference type="ARBA" id="ARBA00023136"/>
    </source>
</evidence>
<dbReference type="InterPro" id="IPR006586">
    <property type="entry name" value="ADAM_Cys-rich"/>
</dbReference>
<keyword evidence="2" id="KW-0800">Toxin</keyword>
<evidence type="ECO:0000256" key="3">
    <source>
        <dbReference type="ARBA" id="ARBA00022692"/>
    </source>
</evidence>
<dbReference type="RefSeq" id="XP_019626209.1">
    <property type="nucleotide sequence ID" value="XM_019770650.1"/>
</dbReference>
<dbReference type="InterPro" id="IPR036436">
    <property type="entry name" value="Disintegrin_dom_sf"/>
</dbReference>
<keyword evidence="5 10" id="KW-0472">Membrane</keyword>
<feature type="disulfide bond" evidence="7">
    <location>
        <begin position="515"/>
        <end position="535"/>
    </location>
</feature>
<protein>
    <submittedName>
        <fullName evidence="14">Disintegrin and metalloproteinase domain-containing protein 12-like</fullName>
    </submittedName>
</protein>
<dbReference type="InterPro" id="IPR034027">
    <property type="entry name" value="Reprolysin_adamalysin"/>
</dbReference>
<comment type="subcellular location">
    <subcellularLocation>
        <location evidence="1">Membrane</location>
        <topology evidence="1">Single-pass membrane protein</topology>
    </subcellularLocation>
</comment>
<dbReference type="InterPro" id="IPR000742">
    <property type="entry name" value="EGF"/>
</dbReference>
<proteinExistence type="predicted"/>
<keyword evidence="2" id="KW-1217">Cell adhesion impairing toxin</keyword>
<dbReference type="OrthoDB" id="5951731at2759"/>
<dbReference type="KEGG" id="bbel:109471360"/>
<feature type="binding site" evidence="8">
    <location>
        <position position="387"/>
    </location>
    <ligand>
        <name>Zn(2+)</name>
        <dbReference type="ChEBI" id="CHEBI:29105"/>
        <note>catalytic</note>
    </ligand>
</feature>
<dbReference type="PROSITE" id="PS01186">
    <property type="entry name" value="EGF_2"/>
    <property type="match status" value="1"/>
</dbReference>
<dbReference type="AlphaFoldDB" id="A0A6P4YWU4"/>
<evidence type="ECO:0000256" key="9">
    <source>
        <dbReference type="SAM" id="MobiDB-lite"/>
    </source>
</evidence>
<dbReference type="Pfam" id="PF01562">
    <property type="entry name" value="Pep_M12B_propep"/>
    <property type="match status" value="1"/>
</dbReference>
<evidence type="ECO:0000313" key="13">
    <source>
        <dbReference type="Proteomes" id="UP000515135"/>
    </source>
</evidence>
<dbReference type="InterPro" id="IPR001762">
    <property type="entry name" value="Disintegrin_dom"/>
</dbReference>
<dbReference type="InterPro" id="IPR002870">
    <property type="entry name" value="Peptidase_M12B_N"/>
</dbReference>
<gene>
    <name evidence="14" type="primary">LOC109471360</name>
</gene>
<evidence type="ECO:0000256" key="4">
    <source>
        <dbReference type="ARBA" id="ARBA00022989"/>
    </source>
</evidence>
<dbReference type="GO" id="GO:0006508">
    <property type="term" value="P:proteolysis"/>
    <property type="evidence" value="ECO:0007669"/>
    <property type="project" value="InterPro"/>
</dbReference>
<dbReference type="Gene3D" id="4.10.70.10">
    <property type="entry name" value="Disintegrin domain"/>
    <property type="match status" value="1"/>
</dbReference>
<dbReference type="Gene3D" id="3.40.390.10">
    <property type="entry name" value="Collagenase (Catalytic Domain)"/>
    <property type="match status" value="1"/>
</dbReference>
<dbReference type="PANTHER" id="PTHR11905:SF159">
    <property type="entry name" value="ADAM METALLOPROTEASE"/>
    <property type="match status" value="1"/>
</dbReference>
<dbReference type="GO" id="GO:0016020">
    <property type="term" value="C:membrane"/>
    <property type="evidence" value="ECO:0007669"/>
    <property type="project" value="UniProtKB-SubCell"/>
</dbReference>
<keyword evidence="3 10" id="KW-0812">Transmembrane</keyword>
<evidence type="ECO:0000259" key="11">
    <source>
        <dbReference type="PROSITE" id="PS50214"/>
    </source>
</evidence>
<feature type="compositionally biased region" description="Polar residues" evidence="9">
    <location>
        <begin position="915"/>
        <end position="930"/>
    </location>
</feature>
<dbReference type="Proteomes" id="UP000515135">
    <property type="component" value="Unplaced"/>
</dbReference>
<dbReference type="SUPFAM" id="SSF55486">
    <property type="entry name" value="Metalloproteases ('zincins'), catalytic domain"/>
    <property type="match status" value="1"/>
</dbReference>
<dbReference type="FunFam" id="4.10.70.10:FF:000001">
    <property type="entry name" value="Disintegrin and metalloproteinase domain-containing protein 22"/>
    <property type="match status" value="1"/>
</dbReference>
<dbReference type="Pfam" id="PF01421">
    <property type="entry name" value="Reprolysin"/>
    <property type="match status" value="1"/>
</dbReference>
<feature type="binding site" evidence="8">
    <location>
        <position position="383"/>
    </location>
    <ligand>
        <name>Zn(2+)</name>
        <dbReference type="ChEBI" id="CHEBI:29105"/>
        <note>catalytic</note>
    </ligand>
</feature>
<evidence type="ECO:0000259" key="12">
    <source>
        <dbReference type="PROSITE" id="PS50215"/>
    </source>
</evidence>
<keyword evidence="8" id="KW-0479">Metal-binding</keyword>
<dbReference type="Pfam" id="PF08516">
    <property type="entry name" value="ADAM_CR"/>
    <property type="match status" value="1"/>
</dbReference>
<dbReference type="GO" id="GO:0004222">
    <property type="term" value="F:metalloendopeptidase activity"/>
    <property type="evidence" value="ECO:0007669"/>
    <property type="project" value="InterPro"/>
</dbReference>
<feature type="compositionally biased region" description="Pro residues" evidence="9">
    <location>
        <begin position="1039"/>
        <end position="1063"/>
    </location>
</feature>
<dbReference type="GO" id="GO:0046872">
    <property type="term" value="F:metal ion binding"/>
    <property type="evidence" value="ECO:0007669"/>
    <property type="project" value="UniProtKB-KW"/>
</dbReference>
<keyword evidence="4 10" id="KW-1133">Transmembrane helix</keyword>
<organism evidence="13 14">
    <name type="scientific">Branchiostoma belcheri</name>
    <name type="common">Amphioxus</name>
    <dbReference type="NCBI Taxonomy" id="7741"/>
    <lineage>
        <taxon>Eukaryota</taxon>
        <taxon>Metazoa</taxon>
        <taxon>Chordata</taxon>
        <taxon>Cephalochordata</taxon>
        <taxon>Leptocardii</taxon>
        <taxon>Amphioxiformes</taxon>
        <taxon>Branchiostomatidae</taxon>
        <taxon>Branchiostoma</taxon>
    </lineage>
</organism>
<sequence>MNNSRMSKTEDYGERPELAHRMAAQNFLLFPNKTLRLFLLLAFSWTVGGTDGDQLSWQSLRGRARQLGKLRHYEEVEAYRIGGRHRRDVSTLTQRGHVLQGVFKVKGFDMALTLDVRLNRNLFGKQYFEKYYLPDGTPVIERPSRQNHCHYHGTVRGEEGSAVALSTCNGLSGVIHLANQTFYIEPLQNSTEQHIMYRTTDINMPRRVCGQDSVPEPVEIDFATEKKRVENARMRRQVAESRTETKYVELIMVADNMEYQKHDSNRQTVLDRLQEAANIADSIYKTINMRVALMGIEVWTSGNPIDITAVASETMYRFLDWRRDNLLQDNPDNDNAQLITGITFQGSTVGMAPLSSMCSAGRSGGVDEDHGVHAAAVASTMAHEMGHNLGMNHDTDDRGCSCTATWQEGGCVMEPAAGSQPAAVFSSCSSTDLQNALLKGVGACLYNLPDADQLYGGPVCGNGYLEDGEDCDCGTVDECTSPCCDPSTCTLHENATCAIGLCCEGCQLVSAGTLCRDDLGDCDLPEYCTGTSPHCPPNVFIQDGYDCLYEEGYCFNGACLTHEAQCKETWGDAGEVAEDVCYSLINTKGDVYGNCGKDENDQYIPCDEVDIKCGKLQCQGGTVYPIIGSNAATIESKIPWEGEMITCRGAYIELGDDMPDPGLVLTGTKCGEGKVCLFVCLFACKSVESKIPWEGEMITCRGAYIELGDDMPDPGLVLTGTKCGEGKICYNRMCQEMRIVDIGIKPCNCSGHGECNEYSMCHCDQGYIPPTCNYTLEDVCEVNPGCRWCEDQYVPSSCPVVCNSNHHCHCDPGWAPPFCNITGHGGSVDSGPVQPTHRDKTLTIVLLVLFLFIFPATGISIFLCWFCRDKIRAKLQNYKGKKYNWKTTRSFTCPNIIFIPRETASGDSAPRPSVKFNNRRANIVPPTQTYTIPTAPPNRPPPPRASIPKQGKGQVTKGQVLHTPKSDTSWLRPSLHPVKPPGKNTGPPASRPPPPKGPVSRPPPPGQGSRPPPPTSKPPGQVSRPPPPSSKPPVQGSRPPQPAPPPPGQGLRPPQPAPPPPTTSLPLVPKLPSTAIPPGARPPPPRQAPPPKPAADKPQVPSKPGVPSRPIYLKATPDVAVSGPKKLANRWPPPADEDSTA</sequence>
<feature type="domain" description="Peptidase M12B" evidence="12">
    <location>
        <begin position="246"/>
        <end position="449"/>
    </location>
</feature>
<feature type="active site" evidence="8">
    <location>
        <position position="384"/>
    </location>
</feature>
<dbReference type="PROSITE" id="PS50214">
    <property type="entry name" value="DISINTEGRIN_2"/>
    <property type="match status" value="1"/>
</dbReference>
<name>A0A6P4YWU4_BRABE</name>
<dbReference type="SMART" id="SM00608">
    <property type="entry name" value="ACR"/>
    <property type="match status" value="1"/>
</dbReference>
<feature type="binding site" evidence="8">
    <location>
        <position position="393"/>
    </location>
    <ligand>
        <name>Zn(2+)</name>
        <dbReference type="ChEBI" id="CHEBI:29105"/>
        <note>catalytic</note>
    </ligand>
</feature>
<evidence type="ECO:0000256" key="2">
    <source>
        <dbReference type="ARBA" id="ARBA00022508"/>
    </source>
</evidence>
<dbReference type="CDD" id="cd04269">
    <property type="entry name" value="ZnMc_adamalysin_II_like"/>
    <property type="match status" value="1"/>
</dbReference>
<evidence type="ECO:0000256" key="10">
    <source>
        <dbReference type="SAM" id="Phobius"/>
    </source>
</evidence>
<evidence type="ECO:0000256" key="1">
    <source>
        <dbReference type="ARBA" id="ARBA00004167"/>
    </source>
</evidence>
<accession>A0A6P4YWU4</accession>
<evidence type="ECO:0000256" key="8">
    <source>
        <dbReference type="PROSITE-ProRule" id="PRU00276"/>
    </source>
</evidence>
<reference evidence="14" key="1">
    <citation type="submission" date="2025-08" db="UniProtKB">
        <authorList>
            <consortium name="RefSeq"/>
        </authorList>
    </citation>
    <scope>IDENTIFICATION</scope>
    <source>
        <tissue evidence="14">Gonad</tissue>
    </source>
</reference>
<dbReference type="SUPFAM" id="SSF57552">
    <property type="entry name" value="Blood coagulation inhibitor (disintegrin)"/>
    <property type="match status" value="1"/>
</dbReference>
<dbReference type="GeneID" id="109471360"/>
<feature type="compositionally biased region" description="Pro residues" evidence="9">
    <location>
        <begin position="934"/>
        <end position="945"/>
    </location>
</feature>
<feature type="compositionally biased region" description="Pro residues" evidence="9">
    <location>
        <begin position="989"/>
        <end position="1017"/>
    </location>
</feature>
<keyword evidence="13" id="KW-1185">Reference proteome</keyword>
<dbReference type="PANTHER" id="PTHR11905">
    <property type="entry name" value="ADAM A DISINTEGRIN AND METALLOPROTEASE DOMAIN"/>
    <property type="match status" value="1"/>
</dbReference>
<feature type="compositionally biased region" description="Pro residues" evidence="9">
    <location>
        <begin position="1079"/>
        <end position="1093"/>
    </location>
</feature>
<keyword evidence="8" id="KW-0862">Zinc</keyword>